<feature type="signal peptide" evidence="1">
    <location>
        <begin position="1"/>
        <end position="28"/>
    </location>
</feature>
<sequence length="117" mass="12586">MRRILKRFTGLFCVLALCLSMLPVSALAAEDAPSNQSTTLLSDDNVAKIEENEYPTLDEAVNAAEDGATIELLADATTKGWNLTKSLTITSAPNLAEKPTVTFEKDGIALWGKDTDL</sequence>
<feature type="chain" id="PRO_5008031325" evidence="1">
    <location>
        <begin position="29"/>
        <end position="117"/>
    </location>
</feature>
<dbReference type="EMBL" id="CYZT01000486">
    <property type="protein sequence ID" value="CUP76135.1"/>
    <property type="molecule type" value="Genomic_DNA"/>
</dbReference>
<evidence type="ECO:0000313" key="2">
    <source>
        <dbReference type="EMBL" id="CUP76135.1"/>
    </source>
</evidence>
<dbReference type="RefSeq" id="WP_021631047.1">
    <property type="nucleotide sequence ID" value="NZ_JAJBSA010000017.1"/>
</dbReference>
<protein>
    <submittedName>
        <fullName evidence="2">Uncharacterized protein</fullName>
    </submittedName>
</protein>
<name>A0A174QYZ4_FLAPL</name>
<gene>
    <name evidence="2" type="ORF">ERS852411_03555</name>
</gene>
<organism evidence="2 3">
    <name type="scientific">Flavonifractor plautii</name>
    <name type="common">Fusobacterium plautii</name>
    <dbReference type="NCBI Taxonomy" id="292800"/>
    <lineage>
        <taxon>Bacteria</taxon>
        <taxon>Bacillati</taxon>
        <taxon>Bacillota</taxon>
        <taxon>Clostridia</taxon>
        <taxon>Eubacteriales</taxon>
        <taxon>Oscillospiraceae</taxon>
        <taxon>Flavonifractor</taxon>
    </lineage>
</organism>
<keyword evidence="1" id="KW-0732">Signal</keyword>
<evidence type="ECO:0000256" key="1">
    <source>
        <dbReference type="SAM" id="SignalP"/>
    </source>
</evidence>
<reference evidence="2 3" key="1">
    <citation type="submission" date="2015-09" db="EMBL/GenBank/DDBJ databases">
        <authorList>
            <consortium name="Pathogen Informatics"/>
        </authorList>
    </citation>
    <scope>NUCLEOTIDE SEQUENCE [LARGE SCALE GENOMIC DNA]</scope>
    <source>
        <strain evidence="2 3">2789STDY5608854</strain>
    </source>
</reference>
<evidence type="ECO:0000313" key="3">
    <source>
        <dbReference type="Proteomes" id="UP000095746"/>
    </source>
</evidence>
<accession>A0A174QYZ4</accession>
<dbReference type="Proteomes" id="UP000095746">
    <property type="component" value="Unassembled WGS sequence"/>
</dbReference>
<proteinExistence type="predicted"/>
<dbReference type="AlphaFoldDB" id="A0A174QYZ4"/>